<reference evidence="4" key="1">
    <citation type="journal article" date="2019" name="Int. J. Syst. Evol. Microbiol.">
        <title>The Global Catalogue of Microorganisms (GCM) 10K type strain sequencing project: providing services to taxonomists for standard genome sequencing and annotation.</title>
        <authorList>
            <consortium name="The Broad Institute Genomics Platform"/>
            <consortium name="The Broad Institute Genome Sequencing Center for Infectious Disease"/>
            <person name="Wu L."/>
            <person name="Ma J."/>
        </authorList>
    </citation>
    <scope>NUCLEOTIDE SEQUENCE [LARGE SCALE GENOMIC DNA]</scope>
    <source>
        <strain evidence="4">CGMCC-1.15741</strain>
    </source>
</reference>
<feature type="transmembrane region" description="Helical" evidence="1">
    <location>
        <begin position="88"/>
        <end position="111"/>
    </location>
</feature>
<accession>A0ABW1S5R5</accession>
<name>A0ABW1S5R5_9PROT</name>
<protein>
    <submittedName>
        <fullName evidence="3">Helix-turn-helix domain-containing protein</fullName>
    </submittedName>
</protein>
<keyword evidence="1" id="KW-1133">Transmembrane helix</keyword>
<dbReference type="Proteomes" id="UP001596303">
    <property type="component" value="Unassembled WGS sequence"/>
</dbReference>
<evidence type="ECO:0000256" key="1">
    <source>
        <dbReference type="SAM" id="Phobius"/>
    </source>
</evidence>
<dbReference type="SUPFAM" id="SSF47413">
    <property type="entry name" value="lambda repressor-like DNA-binding domains"/>
    <property type="match status" value="1"/>
</dbReference>
<keyword evidence="1" id="KW-0472">Membrane</keyword>
<organism evidence="3 4">
    <name type="scientific">Ponticaulis profundi</name>
    <dbReference type="NCBI Taxonomy" id="2665222"/>
    <lineage>
        <taxon>Bacteria</taxon>
        <taxon>Pseudomonadati</taxon>
        <taxon>Pseudomonadota</taxon>
        <taxon>Alphaproteobacteria</taxon>
        <taxon>Hyphomonadales</taxon>
        <taxon>Hyphomonadaceae</taxon>
        <taxon>Ponticaulis</taxon>
    </lineage>
</organism>
<feature type="domain" description="HTH cro/C1-type" evidence="2">
    <location>
        <begin position="10"/>
        <end position="63"/>
    </location>
</feature>
<gene>
    <name evidence="3" type="ORF">ACFQDM_02510</name>
</gene>
<evidence type="ECO:0000259" key="2">
    <source>
        <dbReference type="PROSITE" id="PS50943"/>
    </source>
</evidence>
<dbReference type="PROSITE" id="PS50943">
    <property type="entry name" value="HTH_CROC1"/>
    <property type="match status" value="1"/>
</dbReference>
<sequence>MSIKADTAKLKRWREERHWSQEHLAELAGVGLRTIQRIENGQQASPESLKALASAYQVDVSALYIDPEVEAAGIVQRKNAKTIAGLQLSFLIHLASWVLGMAIFAAISIGAEANYWVMKWPTLWWSVGLVSHGVTVAIVWLALRYKEEHEIPAT</sequence>
<comment type="caution">
    <text evidence="3">The sequence shown here is derived from an EMBL/GenBank/DDBJ whole genome shotgun (WGS) entry which is preliminary data.</text>
</comment>
<evidence type="ECO:0000313" key="3">
    <source>
        <dbReference type="EMBL" id="MFC6196929.1"/>
    </source>
</evidence>
<dbReference type="InterPro" id="IPR001387">
    <property type="entry name" value="Cro/C1-type_HTH"/>
</dbReference>
<proteinExistence type="predicted"/>
<dbReference type="Pfam" id="PF01381">
    <property type="entry name" value="HTH_3"/>
    <property type="match status" value="1"/>
</dbReference>
<keyword evidence="1" id="KW-0812">Transmembrane</keyword>
<dbReference type="InterPro" id="IPR010982">
    <property type="entry name" value="Lambda_DNA-bd_dom_sf"/>
</dbReference>
<dbReference type="RefSeq" id="WP_377375016.1">
    <property type="nucleotide sequence ID" value="NZ_JBHSSW010000003.1"/>
</dbReference>
<dbReference type="Gene3D" id="1.10.260.40">
    <property type="entry name" value="lambda repressor-like DNA-binding domains"/>
    <property type="match status" value="1"/>
</dbReference>
<dbReference type="CDD" id="cd00093">
    <property type="entry name" value="HTH_XRE"/>
    <property type="match status" value="1"/>
</dbReference>
<keyword evidence="4" id="KW-1185">Reference proteome</keyword>
<feature type="transmembrane region" description="Helical" evidence="1">
    <location>
        <begin position="123"/>
        <end position="143"/>
    </location>
</feature>
<dbReference type="EMBL" id="JBHSSW010000003">
    <property type="protein sequence ID" value="MFC6196929.1"/>
    <property type="molecule type" value="Genomic_DNA"/>
</dbReference>
<dbReference type="SMART" id="SM00530">
    <property type="entry name" value="HTH_XRE"/>
    <property type="match status" value="1"/>
</dbReference>
<evidence type="ECO:0000313" key="4">
    <source>
        <dbReference type="Proteomes" id="UP001596303"/>
    </source>
</evidence>